<evidence type="ECO:0000256" key="5">
    <source>
        <dbReference type="ARBA" id="ARBA00022723"/>
    </source>
</evidence>
<evidence type="ECO:0000256" key="3">
    <source>
        <dbReference type="ARBA" id="ARBA00004308"/>
    </source>
</evidence>
<organism evidence="13 14">
    <name type="scientific">Cylindrotheca closterium</name>
    <dbReference type="NCBI Taxonomy" id="2856"/>
    <lineage>
        <taxon>Eukaryota</taxon>
        <taxon>Sar</taxon>
        <taxon>Stramenopiles</taxon>
        <taxon>Ochrophyta</taxon>
        <taxon>Bacillariophyta</taxon>
        <taxon>Bacillariophyceae</taxon>
        <taxon>Bacillariophycidae</taxon>
        <taxon>Bacillariales</taxon>
        <taxon>Bacillariaceae</taxon>
        <taxon>Cylindrotheca</taxon>
    </lineage>
</organism>
<dbReference type="Pfam" id="PF01549">
    <property type="entry name" value="ShK"/>
    <property type="match status" value="3"/>
</dbReference>
<feature type="domain" description="ShKT" evidence="12">
    <location>
        <begin position="69"/>
        <end position="95"/>
    </location>
</feature>
<evidence type="ECO:0000259" key="11">
    <source>
        <dbReference type="PROSITE" id="PS51471"/>
    </source>
</evidence>
<evidence type="ECO:0000256" key="10">
    <source>
        <dbReference type="ARBA" id="ARBA00023136"/>
    </source>
</evidence>
<reference evidence="13" key="1">
    <citation type="submission" date="2023-08" db="EMBL/GenBank/DDBJ databases">
        <authorList>
            <person name="Audoor S."/>
            <person name="Bilcke G."/>
        </authorList>
    </citation>
    <scope>NUCLEOTIDE SEQUENCE</scope>
</reference>
<evidence type="ECO:0000313" key="14">
    <source>
        <dbReference type="Proteomes" id="UP001295423"/>
    </source>
</evidence>
<evidence type="ECO:0000259" key="12">
    <source>
        <dbReference type="PROSITE" id="PS51670"/>
    </source>
</evidence>
<proteinExistence type="predicted"/>
<keyword evidence="8" id="KW-0560">Oxidoreductase</keyword>
<dbReference type="FunFam" id="2.60.120.620:FF:000031">
    <property type="entry name" value="Predicted protein"/>
    <property type="match status" value="1"/>
</dbReference>
<dbReference type="InterPro" id="IPR044862">
    <property type="entry name" value="Pro_4_hyd_alph_FE2OG_OXY"/>
</dbReference>
<dbReference type="GO" id="GO:0004656">
    <property type="term" value="F:procollagen-proline 4-dioxygenase activity"/>
    <property type="evidence" value="ECO:0007669"/>
    <property type="project" value="TreeGrafter"/>
</dbReference>
<keyword evidence="6" id="KW-0223">Dioxygenase</keyword>
<sequence>MQEQCPVSCKEDDCKDLHVRCPAWSQIKDNCVDNPDMRKYCGKSCNACEEQAAANATGSDEDDEDVMPCVDEHTNCRYWADKGMNENCARSCTACEKIKQRKTKEYPASTEELAVDTDVILEESASFGEKQVADGGERRQTIARVKATIDYMASEKFTKLSPAIKESCMNRNELCAFWAILGECEKNEAYMVIQCAPSCYSCHLIDISARCPVDADAVPGLEPGTLNKMFERIVETAPGNRTLTDEEREELKQNEMTEYTVEVISRPSDEPSTEVSAKNDKLPPWVVVFENFISDEECDEMIQLGYKHEYKRSADVGKLKFDGTHESIENSRRTSENAWCSGHLGCRNATVPTRLHNRMSKVLDIPADNGEDMQILKYEKGQFYRTHHDFIEHQVDRPCGPRILTFFLYLSDVEEGGGTNFPDLGITVEPKKGRALLWPSVYDSNPKKDDPRMRHQALPVKEGTKFAANSWIHLYDYQAAQKKGCH</sequence>
<feature type="domain" description="ShKT" evidence="12">
    <location>
        <begin position="14"/>
        <end position="48"/>
    </location>
</feature>
<feature type="domain" description="Fe2OG dioxygenase" evidence="11">
    <location>
        <begin position="369"/>
        <end position="474"/>
    </location>
</feature>
<dbReference type="InterPro" id="IPR005123">
    <property type="entry name" value="Oxoglu/Fe-dep_dioxygenase_dom"/>
</dbReference>
<dbReference type="InterPro" id="IPR045054">
    <property type="entry name" value="P4HA-like"/>
</dbReference>
<keyword evidence="5" id="KW-0479">Metal-binding</keyword>
<protein>
    <recommendedName>
        <fullName evidence="15">Procollagen-proline 4-dioxygenase</fullName>
    </recommendedName>
</protein>
<dbReference type="InterPro" id="IPR006620">
    <property type="entry name" value="Pro_4_hyd_alph"/>
</dbReference>
<evidence type="ECO:0000256" key="2">
    <source>
        <dbReference type="ARBA" id="ARBA00004167"/>
    </source>
</evidence>
<dbReference type="PROSITE" id="PS51670">
    <property type="entry name" value="SHKT"/>
    <property type="match status" value="2"/>
</dbReference>
<dbReference type="InterPro" id="IPR003582">
    <property type="entry name" value="ShKT_dom"/>
</dbReference>
<keyword evidence="14" id="KW-1185">Reference proteome</keyword>
<dbReference type="Proteomes" id="UP001295423">
    <property type="component" value="Unassembled WGS sequence"/>
</dbReference>
<evidence type="ECO:0000313" key="13">
    <source>
        <dbReference type="EMBL" id="CAJ1947709.1"/>
    </source>
</evidence>
<dbReference type="PROSITE" id="PS51471">
    <property type="entry name" value="FE2OG_OXY"/>
    <property type="match status" value="1"/>
</dbReference>
<evidence type="ECO:0000256" key="7">
    <source>
        <dbReference type="ARBA" id="ARBA00022989"/>
    </source>
</evidence>
<keyword evidence="7" id="KW-1133">Transmembrane helix</keyword>
<comment type="subcellular location">
    <subcellularLocation>
        <location evidence="3">Endomembrane system</location>
    </subcellularLocation>
    <subcellularLocation>
        <location evidence="2">Membrane</location>
        <topology evidence="2">Single-pass membrane protein</topology>
    </subcellularLocation>
</comment>
<evidence type="ECO:0000256" key="4">
    <source>
        <dbReference type="ARBA" id="ARBA00022692"/>
    </source>
</evidence>
<dbReference type="PANTHER" id="PTHR10869">
    <property type="entry name" value="PROLYL 4-HYDROXYLASE ALPHA SUBUNIT"/>
    <property type="match status" value="1"/>
</dbReference>
<dbReference type="GO" id="GO:0005506">
    <property type="term" value="F:iron ion binding"/>
    <property type="evidence" value="ECO:0007669"/>
    <property type="project" value="InterPro"/>
</dbReference>
<dbReference type="SMART" id="SM00254">
    <property type="entry name" value="ShKT"/>
    <property type="match status" value="3"/>
</dbReference>
<name>A0AAD2FP60_9STRA</name>
<dbReference type="AlphaFoldDB" id="A0AAD2FP60"/>
<evidence type="ECO:0000256" key="8">
    <source>
        <dbReference type="ARBA" id="ARBA00023002"/>
    </source>
</evidence>
<comment type="caution">
    <text evidence="13">The sequence shown here is derived from an EMBL/GenBank/DDBJ whole genome shotgun (WGS) entry which is preliminary data.</text>
</comment>
<dbReference type="PANTHER" id="PTHR10869:SF233">
    <property type="entry name" value="FE2OG DIOXYGENASE DOMAIN-CONTAINING PROTEIN"/>
    <property type="match status" value="1"/>
</dbReference>
<dbReference type="GO" id="GO:0016020">
    <property type="term" value="C:membrane"/>
    <property type="evidence" value="ECO:0007669"/>
    <property type="project" value="UniProtKB-SubCell"/>
</dbReference>
<keyword evidence="10" id="KW-0472">Membrane</keyword>
<comment type="cofactor">
    <cofactor evidence="1">
        <name>L-ascorbate</name>
        <dbReference type="ChEBI" id="CHEBI:38290"/>
    </cofactor>
</comment>
<dbReference type="Pfam" id="PF13640">
    <property type="entry name" value="2OG-FeII_Oxy_3"/>
    <property type="match status" value="1"/>
</dbReference>
<keyword evidence="9" id="KW-0408">Iron</keyword>
<dbReference type="SMART" id="SM00702">
    <property type="entry name" value="P4Hc"/>
    <property type="match status" value="1"/>
</dbReference>
<evidence type="ECO:0000256" key="1">
    <source>
        <dbReference type="ARBA" id="ARBA00001961"/>
    </source>
</evidence>
<dbReference type="Gene3D" id="2.60.120.620">
    <property type="entry name" value="q2cbj1_9rhob like domain"/>
    <property type="match status" value="1"/>
</dbReference>
<dbReference type="GO" id="GO:0031418">
    <property type="term" value="F:L-ascorbic acid binding"/>
    <property type="evidence" value="ECO:0007669"/>
    <property type="project" value="InterPro"/>
</dbReference>
<evidence type="ECO:0008006" key="15">
    <source>
        <dbReference type="Google" id="ProtNLM"/>
    </source>
</evidence>
<dbReference type="EMBL" id="CAKOGP040001736">
    <property type="protein sequence ID" value="CAJ1947709.1"/>
    <property type="molecule type" value="Genomic_DNA"/>
</dbReference>
<gene>
    <name evidence="13" type="ORF">CYCCA115_LOCUS11269</name>
</gene>
<evidence type="ECO:0000256" key="6">
    <source>
        <dbReference type="ARBA" id="ARBA00022964"/>
    </source>
</evidence>
<keyword evidence="4" id="KW-0812">Transmembrane</keyword>
<evidence type="ECO:0000256" key="9">
    <source>
        <dbReference type="ARBA" id="ARBA00023004"/>
    </source>
</evidence>
<dbReference type="GO" id="GO:0005783">
    <property type="term" value="C:endoplasmic reticulum"/>
    <property type="evidence" value="ECO:0007669"/>
    <property type="project" value="TreeGrafter"/>
</dbReference>
<accession>A0AAD2FP60</accession>